<dbReference type="EMBL" id="BGPR01000857">
    <property type="protein sequence ID" value="GBM38048.1"/>
    <property type="molecule type" value="Genomic_DNA"/>
</dbReference>
<reference evidence="1 2" key="1">
    <citation type="journal article" date="2019" name="Sci. Rep.">
        <title>Orb-weaving spider Araneus ventricosus genome elucidates the spidroin gene catalogue.</title>
        <authorList>
            <person name="Kono N."/>
            <person name="Nakamura H."/>
            <person name="Ohtoshi R."/>
            <person name="Moran D.A.P."/>
            <person name="Shinohara A."/>
            <person name="Yoshida Y."/>
            <person name="Fujiwara M."/>
            <person name="Mori M."/>
            <person name="Tomita M."/>
            <person name="Arakawa K."/>
        </authorList>
    </citation>
    <scope>NUCLEOTIDE SEQUENCE [LARGE SCALE GENOMIC DNA]</scope>
</reference>
<dbReference type="AlphaFoldDB" id="A0A4Y2FBM2"/>
<organism evidence="1 2">
    <name type="scientific">Araneus ventricosus</name>
    <name type="common">Orbweaver spider</name>
    <name type="synonym">Epeira ventricosa</name>
    <dbReference type="NCBI Taxonomy" id="182803"/>
    <lineage>
        <taxon>Eukaryota</taxon>
        <taxon>Metazoa</taxon>
        <taxon>Ecdysozoa</taxon>
        <taxon>Arthropoda</taxon>
        <taxon>Chelicerata</taxon>
        <taxon>Arachnida</taxon>
        <taxon>Araneae</taxon>
        <taxon>Araneomorphae</taxon>
        <taxon>Entelegynae</taxon>
        <taxon>Araneoidea</taxon>
        <taxon>Araneidae</taxon>
        <taxon>Araneus</taxon>
    </lineage>
</organism>
<gene>
    <name evidence="1" type="ORF">AVEN_160311_1</name>
</gene>
<comment type="caution">
    <text evidence="1">The sequence shown here is derived from an EMBL/GenBank/DDBJ whole genome shotgun (WGS) entry which is preliminary data.</text>
</comment>
<keyword evidence="2" id="KW-1185">Reference proteome</keyword>
<name>A0A4Y2FBM2_ARAVE</name>
<dbReference type="Proteomes" id="UP000499080">
    <property type="component" value="Unassembled WGS sequence"/>
</dbReference>
<evidence type="ECO:0000313" key="2">
    <source>
        <dbReference type="Proteomes" id="UP000499080"/>
    </source>
</evidence>
<accession>A0A4Y2FBM2</accession>
<proteinExistence type="predicted"/>
<evidence type="ECO:0000313" key="1">
    <source>
        <dbReference type="EMBL" id="GBM38048.1"/>
    </source>
</evidence>
<sequence>MLFKEVVSSFREPAYRVGSREPAYLPTFGNSYTHTYLLLTYEIKEVWSMMRSGSDSNKWENASPLTRPKDRERIVFKESNKKCMKVNGGKICFGLIETLWD</sequence>
<protein>
    <submittedName>
        <fullName evidence="1">Uncharacterized protein</fullName>
    </submittedName>
</protein>